<dbReference type="RefSeq" id="WP_167224885.1">
    <property type="nucleotide sequence ID" value="NZ_JAAQPH010000008.1"/>
</dbReference>
<protein>
    <recommendedName>
        <fullName evidence="6">DUF5801 domain-containing protein</fullName>
    </recommendedName>
</protein>
<keyword evidence="3" id="KW-0378">Hydrolase</keyword>
<dbReference type="Pfam" id="PF19116">
    <property type="entry name" value="DUF5801"/>
    <property type="match status" value="2"/>
</dbReference>
<comment type="caution">
    <text evidence="7">The sequence shown here is derived from an EMBL/GenBank/DDBJ whole genome shotgun (WGS) entry which is preliminary data.</text>
</comment>
<evidence type="ECO:0000259" key="6">
    <source>
        <dbReference type="Pfam" id="PF19116"/>
    </source>
</evidence>
<feature type="domain" description="DUF5801" evidence="6">
    <location>
        <begin position="412"/>
        <end position="556"/>
    </location>
</feature>
<keyword evidence="8" id="KW-1185">Reference proteome</keyword>
<evidence type="ECO:0000256" key="3">
    <source>
        <dbReference type="ARBA" id="ARBA00022801"/>
    </source>
</evidence>
<evidence type="ECO:0000256" key="2">
    <source>
        <dbReference type="ARBA" id="ARBA00022737"/>
    </source>
</evidence>
<dbReference type="GO" id="GO:0005509">
    <property type="term" value="F:calcium ion binding"/>
    <property type="evidence" value="ECO:0007669"/>
    <property type="project" value="InterPro"/>
</dbReference>
<organism evidence="7 8">
    <name type="scientific">Pelagibius litoralis</name>
    <dbReference type="NCBI Taxonomy" id="374515"/>
    <lineage>
        <taxon>Bacteria</taxon>
        <taxon>Pseudomonadati</taxon>
        <taxon>Pseudomonadota</taxon>
        <taxon>Alphaproteobacteria</taxon>
        <taxon>Rhodospirillales</taxon>
        <taxon>Rhodovibrionaceae</taxon>
        <taxon>Pelagibius</taxon>
    </lineage>
</organism>
<dbReference type="Pfam" id="PF01839">
    <property type="entry name" value="FG-GAP"/>
    <property type="match status" value="27"/>
</dbReference>
<feature type="domain" description="DUF5801" evidence="6">
    <location>
        <begin position="620"/>
        <end position="773"/>
    </location>
</feature>
<accession>A0A967K6P3</accession>
<sequence length="3411" mass="334648">MTDDLSRGDEGQDGPAIEPGASAVDIVTFGDPASGSASDTTMTGQAGAAVAVSRPDAGLTVEVQALAGQSYSLDFAPGEAEVELDGADFILIFDDGSRIVFLDLVTLAESGDAPAFTVAGAEVGADVLLAQVLALAAAADTALDTAGDPGPQGGGATQYSDNLGDLLDFVLATAQGVLTPLTQSAAADADAFFPFENEIPDSIPTAESGPLIFDETPGIDGATNDAVLPAGIEGALAAAFDSGFPGAGGLPAVKGAANGTLAFDAGLNGPAQAVDFIGYADVDSGLDSGGRASPEDILLRSDPGDSRIVWGIGADSGALVFVAFIPDFGGLASGPGTADFWFVAFQPINHPIAGAQDPGATPDPFDDPVSLVLQYVVTDADGDVSPPASVTLTIEDDGPAAGLALLPGAAIVVDESLGENPGEDETASLGAVTVLGTDLFTDSADAGSDGQESKVNTLDLTAGASGLTDTASGEAVVLVDVGGIIEGRTETGGELVFTIAVDADSGDVTVTQFRALEHGDTGDADDSIGLNPGLVALIQTVTDGDGDVDSASVDLGSVISFEDDGPSVTAELNGDETLRHDEIEGLNGEDDIVFDDLSTEIQDLFNAVGNPGDDPNVADVDKDNGALGFAANPAALVTITASDFGADGPAGGNAAAATVYALAIGGDNGAVDSGLDTADGQSIFLFLQDNGVVVGRVDQDGNGSAGPTDPAAFAIAIDPASGAVYLAQWLSLLHDATPETVGEPIALAAEALQVTVTLTDGDGDQTTAAVDVGNRITFENDGPRVIDLTDLDVSKGFVIIGEAAGDQAGVSVSSAGDVNGDGFDDLIVGVPGDFFEYSNADGAAYVVFGKAGGFGPVDLANLGTGDGFVIQGLENFDRTGHSVSSAGDVNGDGFDDVIVGVPGDNYFIDPEGAAYVVFGKAGGFGPVDLSSLAVDQGFVIQGAGPGDEAGFSVSSAGDVNGDGLDDLIVGAPFSDGGAAHIVFGKTGGFGTVDLSNLDASDGFVIQGAENFDRAGLSVSSAGDVNGDGFDDLIVGANGNGANNQGAAYLVFGKAGGLTDIDLGSGLAAGEGFVIRGAAGDRAGNSVSSAGDVNGDGFDDLIIGAIGNALSGASGAAYVVFGKAGGHTDIDLGAGLTAEEGFAIQGDGAFDRTGFSVSSAGDINGDGFDDIIVGALGNPYAGSGGADYVIFGKAEGFGTIDLANGLSADEGFIIQGLDQGAYAGASVSSAGDVNGDGFDDLIVGAPAPYGTAEGYSGGAAYVIFGGAFGGAVTTTGTGGNEILIGGSGDDTLTGGGGADVFRSGAGDDLLVVGDTGFARIDGGTGFDTLALDGAGLHLDLTQVLPAEIASIEAIDLTGSGANSLTLSQLDVFDITEERSDGMAILRVTGNGDDGVTFAEIGWANAGSIAESGVTYDRYVLGNAEVRVEQGVTVSSPQIIDLTGLTVPQGFVIQGDRSGDRAGESVSSAGDVNGDGFDDLIVGAPYGDDGGEAYVVFGKAEGFGTIDLSALAPADGFIILGDMANDRAGFSVSSAGDINGDGFDDLIVGAPDGDDGGTDAGEAYVVFGKADGFGTVDLAELAPAEGFIIQGSARLEEAGLSVSSAGDVNGDGFDDLIVGVRGKFDPAFKAAYVVFGKVEGFGTVDLAELAPAEGFAIEGLPTLRIGWSVSSAGDVNGDGFDDIIVGAPGADRSDTGRAAGEAYVVFGKAHGFGSDGVVDPAALAGSGDGFVIKGAATDDWAGWSVSSAGDVNGDGFDDLIVGAFLGDDGDDENVGAAYVVFGKADGFGSDGLIDLAGLAGSGDGFVIQGAAAFDNAGRSVSSAGDVNGDGFDDLIVGAPGGDGGGDRAGEAYVVFGKADGFGSVDVTDLAADDGFVIQGAAAYDLAGWSVSSAGDVNGDGFDDLIVGAPGVLGTGNSGAAYVIFGGAFGGAVTTTGTGGNEILIGGRDNDTLTGGGGGDVIRAGAGDDLLVVADTGFARIDGGTGFDTLALDGAGLHLDLTEMLPAEIASIEAIDLTGSGANSLTLLQLDVFDITEERSGGTAILRVTGDAGDGVTFGEFGWANAGSIAEGTITYDRYVLGNAEVRVEQGVAVSFPQVIDLAGLTVPQGFVIVGDKLGDEAGTSVSSAGDVNGDGFDDIIVGAPFGDDGGDAAGEAYVVFGKASGFGTVDLSNPLDPAVGFVIVGDRSGDRAGSGVSSAGDVNGDGFDDIIVGAPGGDDGGGSAGEAYVVFGKADGFGTVDLSALTPTDGFVIRGDRGGDQAGRSVSSAGDVNGDGFDDLIVGAPFGDDGIDDQAGKAYVVFGKAGGFDTVDLTGLSAANGFVIVGDTSGDRAGWSVSSAGDVNGDGFDDLIVGAYWGDDGGGDAGEAYVVFGKASGFGTIDVTGLAASGNGFVIQGDTANDQAGYSVSSAGDVNGDGFDDLIVGARFGGDGGTTSGEAYVVFGKAGGFGTVDLSVLSPTDGFVIVGGAREAAGYSVSSAGDVNGDGFDDLIVGAARDSDGGTWAGGAYVIFGKAGGFGTVDLTSLVPADGFVIQGDAAFDRAGRSVSSAGDVNGDGFDDLIVGALYGDDGGDKAGEAYVVLGGAFGGSTTPATTVGTAGNEILIGGLGDDTLTGGGGADVIRSGAGDDLLVVSDTGFARIDGGTGFDTLALDGSGLHLDLTQVLPAEIASIEAIDLTGSGANSLTLSQLDVFDITEERSGGTAILRVTGDAGDGVTFAETGWANAGSIDEGGVTYDRYVLGNAEVRVEKGISISSLQDIDLSLLNAQQGFVIQGDAAGDQAGVSVSSAGDVNGDGFDDIIVGARGGDDGGNRAGEAYVVFGKAGGFGTVDLTGLSAVDGFIIQGAVANGAAGFSVSSAGDVNGDGFDDVIVGAPFSGAGQAYVVFGKAGGFGTVDLAGLSAADGFVIQGDAASDQAGFSVSSAGDVNGDGFDDLIVGARYGDGGELNSGVAYVVFGQAGGFSTVDVADLNGSDGFIMQGEVFRDQAGASVSSAGDVNGDGFDDIIVGAPGGDDGGPAAGQAYVVFGKAGGFGTVDLSALDPADGFIIQGDRTGDQAGYSVSTAGDVNGDGLDDLIVGAFGGDDGGNSAGEAYVVFGKAGGFGINGLVDLTNLSAAEGFVIRGDAAFDFAGRSVSSAGDVNGDGFDDLIVGVPNDDDGGENAGEAYVVFGKADGFGTVDLSALAPADGFVIQGDAAGDFAGRSVSSAGDVNGDGFDDLIVGAPSGDDGGNRAGEAYVIFGRAFDDATPVTTVGTGGNEILIGGLGDDSLTGGGGGDVIRSGAGDDLLTVSDLDFARIDGGSGFDTLALDGSGLDLDFTAIDSSSKVTSIEAVDLTGSGDNSLALGVQDLLQLSDETSDLFVFGDSGDTVALTGDFAADGTADVDGTTYNVYISAGTEARLLAETGVDVTLVVV</sequence>
<dbReference type="InterPro" id="IPR000413">
    <property type="entry name" value="Integrin_alpha"/>
</dbReference>
<dbReference type="SUPFAM" id="SSF69318">
    <property type="entry name" value="Integrin alpha N-terminal domain"/>
    <property type="match status" value="7"/>
</dbReference>
<dbReference type="PANTHER" id="PTHR23221">
    <property type="entry name" value="GLYCOSYLPHOSPHATIDYLINOSITOL PHOSPHOLIPASE D"/>
    <property type="match status" value="1"/>
</dbReference>
<dbReference type="PANTHER" id="PTHR23221:SF7">
    <property type="entry name" value="PHOSPHATIDYLINOSITOL-GLYCAN-SPECIFIC PHOSPHOLIPASE D"/>
    <property type="match status" value="1"/>
</dbReference>
<dbReference type="InterPro" id="IPR001343">
    <property type="entry name" value="Hemolysn_Ca-bd"/>
</dbReference>
<evidence type="ECO:0000313" key="7">
    <source>
        <dbReference type="EMBL" id="NIA69373.1"/>
    </source>
</evidence>
<dbReference type="InterPro" id="IPR043824">
    <property type="entry name" value="DUF5801"/>
</dbReference>
<dbReference type="EMBL" id="JAAQPH010000008">
    <property type="protein sequence ID" value="NIA69373.1"/>
    <property type="molecule type" value="Genomic_DNA"/>
</dbReference>
<dbReference type="SUPFAM" id="SSF51120">
    <property type="entry name" value="beta-Roll"/>
    <property type="match status" value="1"/>
</dbReference>
<dbReference type="GO" id="GO:0016787">
    <property type="term" value="F:hydrolase activity"/>
    <property type="evidence" value="ECO:0007669"/>
    <property type="project" value="UniProtKB-KW"/>
</dbReference>
<evidence type="ECO:0000313" key="8">
    <source>
        <dbReference type="Proteomes" id="UP000761264"/>
    </source>
</evidence>
<feature type="region of interest" description="Disordered" evidence="5">
    <location>
        <begin position="1"/>
        <end position="22"/>
    </location>
</feature>
<dbReference type="Proteomes" id="UP000761264">
    <property type="component" value="Unassembled WGS sequence"/>
</dbReference>
<feature type="compositionally biased region" description="Basic and acidic residues" evidence="5">
    <location>
        <begin position="1"/>
        <end position="10"/>
    </location>
</feature>
<dbReference type="PROSITE" id="PS51470">
    <property type="entry name" value="FG_GAP"/>
    <property type="match status" value="26"/>
</dbReference>
<name>A0A967K6P3_9PROT</name>
<dbReference type="GO" id="GO:0007155">
    <property type="term" value="P:cell adhesion"/>
    <property type="evidence" value="ECO:0007669"/>
    <property type="project" value="InterPro"/>
</dbReference>
<dbReference type="InterPro" id="IPR013517">
    <property type="entry name" value="FG-GAP"/>
</dbReference>
<dbReference type="Pfam" id="PF00353">
    <property type="entry name" value="HemolysinCabind"/>
    <property type="match status" value="4"/>
</dbReference>
<keyword evidence="4" id="KW-0325">Glycoprotein</keyword>
<keyword evidence="1" id="KW-0732">Signal</keyword>
<dbReference type="GO" id="GO:0008305">
    <property type="term" value="C:integrin complex"/>
    <property type="evidence" value="ECO:0007669"/>
    <property type="project" value="InterPro"/>
</dbReference>
<dbReference type="InterPro" id="IPR011049">
    <property type="entry name" value="Serralysin-like_metalloprot_C"/>
</dbReference>
<dbReference type="InterPro" id="IPR028994">
    <property type="entry name" value="Integrin_alpha_N"/>
</dbReference>
<dbReference type="Gene3D" id="2.130.10.130">
    <property type="entry name" value="Integrin alpha, N-terminal"/>
    <property type="match status" value="17"/>
</dbReference>
<keyword evidence="2" id="KW-0677">Repeat</keyword>
<evidence type="ECO:0000256" key="4">
    <source>
        <dbReference type="ARBA" id="ARBA00023180"/>
    </source>
</evidence>
<reference evidence="7" key="1">
    <citation type="submission" date="2020-03" db="EMBL/GenBank/DDBJ databases">
        <title>Genome of Pelagibius litoralis DSM 21314T.</title>
        <authorList>
            <person name="Wang G."/>
        </authorList>
    </citation>
    <scope>NUCLEOTIDE SEQUENCE</scope>
    <source>
        <strain evidence="7">DSM 21314</strain>
    </source>
</reference>
<proteinExistence type="predicted"/>
<gene>
    <name evidence="7" type="ORF">HBA54_12300</name>
</gene>
<evidence type="ECO:0000256" key="1">
    <source>
        <dbReference type="ARBA" id="ARBA00022729"/>
    </source>
</evidence>
<dbReference type="InterPro" id="IPR013519">
    <property type="entry name" value="Int_alpha_beta-p"/>
</dbReference>
<dbReference type="SMART" id="SM00191">
    <property type="entry name" value="Int_alpha"/>
    <property type="match status" value="28"/>
</dbReference>
<evidence type="ECO:0000256" key="5">
    <source>
        <dbReference type="SAM" id="MobiDB-lite"/>
    </source>
</evidence>
<dbReference type="PRINTS" id="PR01185">
    <property type="entry name" value="INTEGRINA"/>
</dbReference>